<organism evidence="1 2">
    <name type="scientific">Flavobacterium piscinae</name>
    <dbReference type="NCBI Taxonomy" id="2506424"/>
    <lineage>
        <taxon>Bacteria</taxon>
        <taxon>Pseudomonadati</taxon>
        <taxon>Bacteroidota</taxon>
        <taxon>Flavobacteriia</taxon>
        <taxon>Flavobacteriales</taxon>
        <taxon>Flavobacteriaceae</taxon>
        <taxon>Flavobacterium</taxon>
    </lineage>
</organism>
<evidence type="ECO:0000313" key="2">
    <source>
        <dbReference type="Proteomes" id="UP000289734"/>
    </source>
</evidence>
<gene>
    <name evidence="1" type="ORF">EQG68_00980</name>
</gene>
<dbReference type="RefSeq" id="WP_129462923.1">
    <property type="nucleotide sequence ID" value="NZ_SBKQ01000001.1"/>
</dbReference>
<accession>A0A4Q1KYN9</accession>
<evidence type="ECO:0000313" key="1">
    <source>
        <dbReference type="EMBL" id="RXR35501.1"/>
    </source>
</evidence>
<dbReference type="AlphaFoldDB" id="A0A4Q1KYN9"/>
<comment type="caution">
    <text evidence="1">The sequence shown here is derived from an EMBL/GenBank/DDBJ whole genome shotgun (WGS) entry which is preliminary data.</text>
</comment>
<name>A0A4Q1KYN9_9FLAO</name>
<protein>
    <submittedName>
        <fullName evidence="1">Uncharacterized protein</fullName>
    </submittedName>
</protein>
<dbReference type="EMBL" id="SBKQ01000001">
    <property type="protein sequence ID" value="RXR35501.1"/>
    <property type="molecule type" value="Genomic_DNA"/>
</dbReference>
<reference evidence="2" key="1">
    <citation type="submission" date="2019-01" db="EMBL/GenBank/DDBJ databases">
        <title>Cytophagaceae bacterium strain CAR-16.</title>
        <authorList>
            <person name="Chen W.-M."/>
        </authorList>
    </citation>
    <scope>NUCLEOTIDE SEQUENCE [LARGE SCALE GENOMIC DNA]</scope>
    <source>
        <strain evidence="2">ICH-30</strain>
    </source>
</reference>
<dbReference type="Proteomes" id="UP000289734">
    <property type="component" value="Unassembled WGS sequence"/>
</dbReference>
<proteinExistence type="predicted"/>
<sequence length="163" mass="19951">MKYVLLTFLIYTNVIFSQNTANQEIIVKILNESIISDFHYFLGLDLLDKKIKPSIYFSKNNIELNINRFEIKNLEIDNKNKKYLSFENYSNNINDSNFIVFNSFQVENMIIFEVFYKREEHFNKPNESEYEYWRRMNGGVSYYFKFDKNNFLIDFKKKWFSYD</sequence>
<keyword evidence="2" id="KW-1185">Reference proteome</keyword>
<dbReference type="OrthoDB" id="761861at2"/>